<dbReference type="PROSITE" id="PS51318">
    <property type="entry name" value="TAT"/>
    <property type="match status" value="1"/>
</dbReference>
<proteinExistence type="predicted"/>
<dbReference type="InterPro" id="IPR011047">
    <property type="entry name" value="Quinoprotein_ADH-like_sf"/>
</dbReference>
<dbReference type="OrthoDB" id="4824484at2"/>
<dbReference type="EMBL" id="JZKH01000040">
    <property type="protein sequence ID" value="KJS60596.1"/>
    <property type="molecule type" value="Genomic_DNA"/>
</dbReference>
<keyword evidence="1" id="KW-0812">Transmembrane</keyword>
<evidence type="ECO:0000256" key="1">
    <source>
        <dbReference type="SAM" id="Phobius"/>
    </source>
</evidence>
<feature type="transmembrane region" description="Helical" evidence="1">
    <location>
        <begin position="27"/>
        <end position="48"/>
    </location>
</feature>
<protein>
    <recommendedName>
        <fullName evidence="2">Pyrrolo-quinoline quinone repeat domain-containing protein</fullName>
    </recommendedName>
</protein>
<dbReference type="PATRIC" id="fig|359131.3.peg.4696"/>
<sequence length="391" mass="41111">MNSDSDVNSGAAAQDRPARPQIDRRRLLLSAAGGAAALAVAGGARWWARRDAARGPRLWSTTAASGRVVLSGGPQDGLFVSGYDGNLRALDPRTGAVRWSRAVGAADPMTENYGRPSAVGDGVLSVAAPTGLQTLDAATGDVRWQVPVARWTGLTWGQGPVIRGGSVFAAHDGALNAYDAATGERRWSRPLGPEGYLALADDTVYAVGREYGARAFDARSGEQRWAQGSVLGAYNTPVLHRGALLLTYATEDRTGTWVCSLDAATGRVRWQRRHGATNCAVSAAGGTVCFLSGDTLSAMDTETGEPRWTATTTLGLGRGESSMTVADGSAYVGTNDERLFAFDLDTGKQQWQDAPDDLRSDTEYTRVSLAAAGTAVYRSTRTGVHALGTLS</sequence>
<dbReference type="AlphaFoldDB" id="A0A0F2TDL3"/>
<dbReference type="Gene3D" id="2.130.10.10">
    <property type="entry name" value="YVTN repeat-like/Quinoprotein amine dehydrogenase"/>
    <property type="match status" value="1"/>
</dbReference>
<comment type="caution">
    <text evidence="3">The sequence shown here is derived from an EMBL/GenBank/DDBJ whole genome shotgun (WGS) entry which is preliminary data.</text>
</comment>
<evidence type="ECO:0000313" key="3">
    <source>
        <dbReference type="EMBL" id="KJS60596.1"/>
    </source>
</evidence>
<gene>
    <name evidence="3" type="ORF">VM95_20100</name>
</gene>
<dbReference type="Gene3D" id="2.40.10.480">
    <property type="match status" value="1"/>
</dbReference>
<dbReference type="InterPro" id="IPR015943">
    <property type="entry name" value="WD40/YVTN_repeat-like_dom_sf"/>
</dbReference>
<dbReference type="Pfam" id="PF13360">
    <property type="entry name" value="PQQ_2"/>
    <property type="match status" value="2"/>
</dbReference>
<evidence type="ECO:0000259" key="2">
    <source>
        <dbReference type="Pfam" id="PF13360"/>
    </source>
</evidence>
<dbReference type="Proteomes" id="UP000033699">
    <property type="component" value="Unassembled WGS sequence"/>
</dbReference>
<dbReference type="InterPro" id="IPR002372">
    <property type="entry name" value="PQQ_rpt_dom"/>
</dbReference>
<dbReference type="PANTHER" id="PTHR34512:SF30">
    <property type="entry name" value="OUTER MEMBRANE PROTEIN ASSEMBLY FACTOR BAMB"/>
    <property type="match status" value="1"/>
</dbReference>
<keyword evidence="4" id="KW-1185">Reference proteome</keyword>
<keyword evidence="1" id="KW-1133">Transmembrane helix</keyword>
<dbReference type="PANTHER" id="PTHR34512">
    <property type="entry name" value="CELL SURFACE PROTEIN"/>
    <property type="match status" value="1"/>
</dbReference>
<keyword evidence="1" id="KW-0472">Membrane</keyword>
<evidence type="ECO:0000313" key="4">
    <source>
        <dbReference type="Proteomes" id="UP000033699"/>
    </source>
</evidence>
<dbReference type="InterPro" id="IPR018391">
    <property type="entry name" value="PQQ_b-propeller_rpt"/>
</dbReference>
<feature type="domain" description="Pyrrolo-quinoline quinone repeat" evidence="2">
    <location>
        <begin position="20"/>
        <end position="126"/>
    </location>
</feature>
<dbReference type="InterPro" id="IPR006311">
    <property type="entry name" value="TAT_signal"/>
</dbReference>
<dbReference type="SUPFAM" id="SSF50998">
    <property type="entry name" value="Quinoprotein alcohol dehydrogenase-like"/>
    <property type="match status" value="2"/>
</dbReference>
<feature type="domain" description="Pyrrolo-quinoline quinone repeat" evidence="2">
    <location>
        <begin position="257"/>
        <end position="386"/>
    </location>
</feature>
<name>A0A0F2TDL3_STRR3</name>
<dbReference type="SMART" id="SM00564">
    <property type="entry name" value="PQQ"/>
    <property type="match status" value="7"/>
</dbReference>
<accession>A0A0F2TDL3</accession>
<organism evidence="3 4">
    <name type="scientific">Streptomyces rubellomurinus (strain ATCC 31215)</name>
    <dbReference type="NCBI Taxonomy" id="359131"/>
    <lineage>
        <taxon>Bacteria</taxon>
        <taxon>Bacillati</taxon>
        <taxon>Actinomycetota</taxon>
        <taxon>Actinomycetes</taxon>
        <taxon>Kitasatosporales</taxon>
        <taxon>Streptomycetaceae</taxon>
        <taxon>Streptomyces</taxon>
    </lineage>
</organism>
<reference evidence="3 4" key="1">
    <citation type="submission" date="2015-02" db="EMBL/GenBank/DDBJ databases">
        <authorList>
            <person name="Ju K.-S."/>
            <person name="Doroghazi J.R."/>
            <person name="Metcalf W."/>
        </authorList>
    </citation>
    <scope>NUCLEOTIDE SEQUENCE [LARGE SCALE GENOMIC DNA]</scope>
    <source>
        <strain evidence="3 4">ATCC 31215</strain>
    </source>
</reference>